<protein>
    <submittedName>
        <fullName evidence="2">Extracellular solute-binding protein</fullName>
    </submittedName>
</protein>
<evidence type="ECO:0000256" key="1">
    <source>
        <dbReference type="SAM" id="MobiDB-lite"/>
    </source>
</evidence>
<gene>
    <name evidence="2" type="ORF">HCN08_09455</name>
</gene>
<feature type="compositionally biased region" description="Basic residues" evidence="1">
    <location>
        <begin position="30"/>
        <end position="40"/>
    </location>
</feature>
<dbReference type="SUPFAM" id="SSF53850">
    <property type="entry name" value="Periplasmic binding protein-like II"/>
    <property type="match status" value="1"/>
</dbReference>
<proteinExistence type="predicted"/>
<dbReference type="EMBL" id="JAATEJ010000005">
    <property type="protein sequence ID" value="NJP43624.1"/>
    <property type="molecule type" value="Genomic_DNA"/>
</dbReference>
<dbReference type="InterPro" id="IPR050490">
    <property type="entry name" value="Bact_solute-bd_prot1"/>
</dbReference>
<reference evidence="2 3" key="1">
    <citation type="submission" date="2020-03" db="EMBL/GenBank/DDBJ databases">
        <title>WGS of actinomycetes isolated from Thailand.</title>
        <authorList>
            <person name="Thawai C."/>
        </authorList>
    </citation>
    <scope>NUCLEOTIDE SEQUENCE [LARGE SCALE GENOMIC DNA]</scope>
    <source>
        <strain evidence="2 3">PRB2-1</strain>
    </source>
</reference>
<dbReference type="PANTHER" id="PTHR43649:SF14">
    <property type="entry name" value="BLR3389 PROTEIN"/>
    <property type="match status" value="1"/>
</dbReference>
<evidence type="ECO:0000313" key="3">
    <source>
        <dbReference type="Proteomes" id="UP000734511"/>
    </source>
</evidence>
<dbReference type="PANTHER" id="PTHR43649">
    <property type="entry name" value="ARABINOSE-BINDING PROTEIN-RELATED"/>
    <property type="match status" value="1"/>
</dbReference>
<accession>A0ABX0ZIE8</accession>
<feature type="region of interest" description="Disordered" evidence="1">
    <location>
        <begin position="1"/>
        <end position="40"/>
    </location>
</feature>
<evidence type="ECO:0000313" key="2">
    <source>
        <dbReference type="EMBL" id="NJP43624.1"/>
    </source>
</evidence>
<dbReference type="InterPro" id="IPR006059">
    <property type="entry name" value="SBP"/>
</dbReference>
<keyword evidence="3" id="KW-1185">Reference proteome</keyword>
<sequence length="497" mass="53026">MPGHGRTGGSGSSPPGNPRAARNRCGSTRVPHRRSSVRTRRRAAIALAALTTVSAATLSGCGTGSGGGSGKTIKVVYQQQLNNANHVQADFLGPMVEQFEKANPGTTVKLVPVTASENDYYTKIQLMMRSPATAPDLVYEDTATINSDVASGYLRPLDDYLRTWQDWSTFAAPAKAAMKYAADGKTYGVPDNTDTRGLWYNKQLFAQAGIPVPWQPKTWADVLGTARTLKAELPGVTPLNVFTGVAAGEASSMQGFEMLLYGTPAADTSLYDAGQGKWVVGSKGFKDALDFVHTVYSEQLGPSPQQALGANIQAQVGTEMIPQGKLAIDLDGSWMPNNWIRTGPEPWPQWQSTMGMAYMPTQNGQGSGKVSMSGGWAWSIPAKAKNPDLAWKFTQFLETRANSAQWNTVNATIAVRTDVASDPAYLKALPSNAFFTALVPDTYYRPGVPAYTQVSSAIQKAMESVTTGQASVDKAASTFDSDVKTAVGGDKTVQGAR</sequence>
<dbReference type="Proteomes" id="UP000734511">
    <property type="component" value="Unassembled WGS sequence"/>
</dbReference>
<comment type="caution">
    <text evidence="2">The sequence shown here is derived from an EMBL/GenBank/DDBJ whole genome shotgun (WGS) entry which is preliminary data.</text>
</comment>
<dbReference type="Pfam" id="PF01547">
    <property type="entry name" value="SBP_bac_1"/>
    <property type="match status" value="1"/>
</dbReference>
<organism evidence="2 3">
    <name type="scientific">Actinacidiphila epipremni</name>
    <dbReference type="NCBI Taxonomy" id="2053013"/>
    <lineage>
        <taxon>Bacteria</taxon>
        <taxon>Bacillati</taxon>
        <taxon>Actinomycetota</taxon>
        <taxon>Actinomycetes</taxon>
        <taxon>Kitasatosporales</taxon>
        <taxon>Streptomycetaceae</taxon>
        <taxon>Actinacidiphila</taxon>
    </lineage>
</organism>
<name>A0ABX0ZIE8_9ACTN</name>
<dbReference type="Gene3D" id="3.40.190.10">
    <property type="entry name" value="Periplasmic binding protein-like II"/>
    <property type="match status" value="2"/>
</dbReference>
<feature type="compositionally biased region" description="Gly residues" evidence="1">
    <location>
        <begin position="1"/>
        <end position="11"/>
    </location>
</feature>